<evidence type="ECO:0000313" key="1">
    <source>
        <dbReference type="EMBL" id="KAJ9091907.1"/>
    </source>
</evidence>
<reference evidence="1" key="1">
    <citation type="submission" date="2023-04" db="EMBL/GenBank/DDBJ databases">
        <title>Draft Genome sequencing of Naganishia species isolated from polar environments using Oxford Nanopore Technology.</title>
        <authorList>
            <person name="Leo P."/>
            <person name="Venkateswaran K."/>
        </authorList>
    </citation>
    <scope>NUCLEOTIDE SEQUENCE</scope>
    <source>
        <strain evidence="1">MNA-CCFEE 5262</strain>
    </source>
</reference>
<protein>
    <submittedName>
        <fullName evidence="1">Uncharacterized protein</fullName>
    </submittedName>
</protein>
<organism evidence="1 2">
    <name type="scientific">Naganishia adeliensis</name>
    <dbReference type="NCBI Taxonomy" id="92952"/>
    <lineage>
        <taxon>Eukaryota</taxon>
        <taxon>Fungi</taxon>
        <taxon>Dikarya</taxon>
        <taxon>Basidiomycota</taxon>
        <taxon>Agaricomycotina</taxon>
        <taxon>Tremellomycetes</taxon>
        <taxon>Filobasidiales</taxon>
        <taxon>Filobasidiaceae</taxon>
        <taxon>Naganishia</taxon>
    </lineage>
</organism>
<sequence length="136" mass="14869">MALPLAFILQAIPLRFVCQASSCTTCPEMYTVFGNNTPEEVFAFLQEKTILGSRLEALVRDQMKLAETTPAHHYLSEFAQLPAGETIELSTLRRFIEHNELLQKFDGDAIQASSYALSSFSNGVTGGFLTGSSQSG</sequence>
<gene>
    <name evidence="1" type="ORF">QFC20_007516</name>
</gene>
<accession>A0ACC2UZX3</accession>
<dbReference type="Proteomes" id="UP001230649">
    <property type="component" value="Unassembled WGS sequence"/>
</dbReference>
<dbReference type="EMBL" id="JASBWS010000188">
    <property type="protein sequence ID" value="KAJ9091907.1"/>
    <property type="molecule type" value="Genomic_DNA"/>
</dbReference>
<name>A0ACC2UZX3_9TREE</name>
<evidence type="ECO:0000313" key="2">
    <source>
        <dbReference type="Proteomes" id="UP001230649"/>
    </source>
</evidence>
<comment type="caution">
    <text evidence="1">The sequence shown here is derived from an EMBL/GenBank/DDBJ whole genome shotgun (WGS) entry which is preliminary data.</text>
</comment>
<proteinExistence type="predicted"/>
<keyword evidence="2" id="KW-1185">Reference proteome</keyword>